<dbReference type="SMART" id="SM00388">
    <property type="entry name" value="HisKA"/>
    <property type="match status" value="1"/>
</dbReference>
<dbReference type="InterPro" id="IPR004358">
    <property type="entry name" value="Sig_transdc_His_kin-like_C"/>
</dbReference>
<feature type="domain" description="PAS" evidence="9">
    <location>
        <begin position="1009"/>
        <end position="1062"/>
    </location>
</feature>
<keyword evidence="12" id="KW-1185">Reference proteome</keyword>
<feature type="domain" description="PAS" evidence="9">
    <location>
        <begin position="57"/>
        <end position="120"/>
    </location>
</feature>
<dbReference type="SMART" id="SM00091">
    <property type="entry name" value="PAS"/>
    <property type="match status" value="8"/>
</dbReference>
<dbReference type="SUPFAM" id="SSF55874">
    <property type="entry name" value="ATPase domain of HSP90 chaperone/DNA topoisomerase II/histidine kinase"/>
    <property type="match status" value="1"/>
</dbReference>
<evidence type="ECO:0000256" key="5">
    <source>
        <dbReference type="ARBA" id="ARBA00022777"/>
    </source>
</evidence>
<evidence type="ECO:0000259" key="10">
    <source>
        <dbReference type="PROSITE" id="PS50113"/>
    </source>
</evidence>
<feature type="domain" description="PAS" evidence="9">
    <location>
        <begin position="341"/>
        <end position="389"/>
    </location>
</feature>
<dbReference type="Pfam" id="PF13185">
    <property type="entry name" value="GAF_2"/>
    <property type="match status" value="1"/>
</dbReference>
<dbReference type="InterPro" id="IPR035965">
    <property type="entry name" value="PAS-like_dom_sf"/>
</dbReference>
<keyword evidence="3" id="KW-0597">Phosphoprotein</keyword>
<dbReference type="InterPro" id="IPR001610">
    <property type="entry name" value="PAC"/>
</dbReference>
<dbReference type="InterPro" id="IPR036097">
    <property type="entry name" value="HisK_dim/P_sf"/>
</dbReference>
<organism evidence="11 12">
    <name type="scientific">Candidatus Nitrospira nitrificans</name>
    <dbReference type="NCBI Taxonomy" id="1742973"/>
    <lineage>
        <taxon>Bacteria</taxon>
        <taxon>Pseudomonadati</taxon>
        <taxon>Nitrospirota</taxon>
        <taxon>Nitrospiria</taxon>
        <taxon>Nitrospirales</taxon>
        <taxon>Nitrospiraceae</taxon>
        <taxon>Nitrospira</taxon>
    </lineage>
</organism>
<dbReference type="RefSeq" id="WP_090893699.1">
    <property type="nucleotide sequence ID" value="NZ_CZPZ01000001.1"/>
</dbReference>
<reference evidence="12" key="1">
    <citation type="submission" date="2015-10" db="EMBL/GenBank/DDBJ databases">
        <authorList>
            <person name="Luecker S."/>
            <person name="Luecker S."/>
        </authorList>
    </citation>
    <scope>NUCLEOTIDE SEQUENCE [LARGE SCALE GENOMIC DNA]</scope>
</reference>
<feature type="domain" description="PAC" evidence="10">
    <location>
        <begin position="122"/>
        <end position="174"/>
    </location>
</feature>
<gene>
    <name evidence="11" type="ORF">COMA2_10127</name>
</gene>
<feature type="domain" description="PAC" evidence="10">
    <location>
        <begin position="421"/>
        <end position="474"/>
    </location>
</feature>
<name>A0A0S4L3Z0_9BACT</name>
<feature type="domain" description="Histidine kinase" evidence="8">
    <location>
        <begin position="1288"/>
        <end position="1499"/>
    </location>
</feature>
<evidence type="ECO:0000313" key="12">
    <source>
        <dbReference type="Proteomes" id="UP000198736"/>
    </source>
</evidence>
<dbReference type="CDD" id="cd00075">
    <property type="entry name" value="HATPase"/>
    <property type="match status" value="1"/>
</dbReference>
<feature type="compositionally biased region" description="Basic residues" evidence="7">
    <location>
        <begin position="1"/>
        <end position="12"/>
    </location>
</feature>
<dbReference type="CDD" id="cd00130">
    <property type="entry name" value="PAS"/>
    <property type="match status" value="8"/>
</dbReference>
<feature type="domain" description="PAC" evidence="10">
    <location>
        <begin position="550"/>
        <end position="601"/>
    </location>
</feature>
<feature type="domain" description="PAC" evidence="10">
    <location>
        <begin position="921"/>
        <end position="973"/>
    </location>
</feature>
<evidence type="ECO:0000256" key="4">
    <source>
        <dbReference type="ARBA" id="ARBA00022679"/>
    </source>
</evidence>
<dbReference type="SMART" id="SM00387">
    <property type="entry name" value="HATPase_c"/>
    <property type="match status" value="1"/>
</dbReference>
<feature type="coiled-coil region" evidence="6">
    <location>
        <begin position="1241"/>
        <end position="1272"/>
    </location>
</feature>
<dbReference type="Pfam" id="PF08447">
    <property type="entry name" value="PAS_3"/>
    <property type="match status" value="2"/>
</dbReference>
<dbReference type="InterPro" id="IPR003594">
    <property type="entry name" value="HATPase_dom"/>
</dbReference>
<dbReference type="GO" id="GO:0000155">
    <property type="term" value="F:phosphorelay sensor kinase activity"/>
    <property type="evidence" value="ECO:0007669"/>
    <property type="project" value="InterPro"/>
</dbReference>
<dbReference type="STRING" id="1742973.COMA2_10127"/>
<sequence>MAGKKPKGRRVLKGSPNNSKQRSYTRAVAGSQPNRALGSETAERRQLEAALLEAHAVIELAMEGISKLDDRGHYVFMNAQYAALLGYRPEELIGRSWEITVSSEDRTVVSDAFAHMLAIGRAEAEIQAVKKDGSLIYKHVVIVKPNGLAGKIHGHFCFMRDVTQRKREDVFLLAEKQALELVAQGAGLEEVLTFICRTIEAQTAPMLTSMMLVTEDGTHLRCVAAPSLPEEYNRAVDGMSIGPTVGSCGSAVYYGKPSIVTDIEEDLLWKDSIQLARAHGLRACWSQPILSSTGTVLGTFAAYYREPRAPTPAESTVVERAGHLAAMVIQHIRMNEALREREQRHRSVVAAMAEGIVIQDQDGRIRSCNAGACRILGLTEDQMVGRTSLDPRWRAIHEDGSPFPGDTHPATETLRTGRACEKVIMGVHRPDGTLVWVSINTQPITVGENKLPSGVVASFRDITERKRADAAQRESEERLRALYDDNPSMYFTVTSDGGILSVNRFGAQQLGYQTEELIGGQVSDIVHEEDQAFVRQELAQAFADAMGGVKSLEFRKRTKEGTVIWVRERLRIVRAGEVESVALIVCEDISARKKMEAALVEREEHLRLFIEHSPVSLAMFDREMRYLAVSRRWREAYRVGDGPLIGRSHYEIFPEIPERWRTIHRRCLDGAVECCEEDPFVRADGRIDWIRWEIHPWRTAEGEVGGIIMFTEVITARKQMEDGLRRAGFAMDHAVDAVYWIDRQARILYANDAARAMLGYTADELLGMTVHDLNPDVPPEAWPEWWAETKEKKVVSLEGVHLTKDGRRIPIEIRVSFLAYDGREFHCAFVRDIREQRRLDGALRASQERFELAARATNDGIWDWNILTGERYWSDRHLELFGLEPRAVTPTYATWIGLVHPDDADRVHQATCRHLETREPYDIEARVRMKDGCYRWVRDRGQAVWDSAGRPVRMVGSISDVTEQRNVEEAILKAHAELEQRVHERTRELAMANQLLQDEILVRKQVEDRLQRTQYAVDHASDQIFLIATDGRLLDVNEAACRRLGHTKQELLAMSMTDLDPDYSRELWGRSCEEFKRTGQLRLETRHRSKSGEIYPVEVVANCLSHEGQELDYAVVRDITERKQAEQAVQESELRYKLLTEATFDGIALHDQGILLEVNTGLERMFRYGPGELIGRPILDLVGDESREQVIANMRNDVRGPYEAIGLRKDGTTFPGEVVVRPYRYRGKDVRLVAGRDITERKHLEMERTRYTEELERQVVERTAEIARLESQRVQTERLAALGRLAAGVAHEINNPIAGIKNAFELVKQAVDPAHAQYEFVGLIDREIARVSSIVQNMYQLYRRESGKVEAVDLRTMIGDIEALFAKQLQQRRLTLVVEAAPTFDRLDAPRSDLLQVLMNLLNNAIDCSREGGTIMMTIREEAGGIRIAVADQGTGISPEVLSHIFDPFFTTKTEGEQKGMGLGLSISQSLVAAMGGRIDVQTQLGQGSIFSVLLPGHGVMAGPPDQRHINKEVITHGC</sequence>
<dbReference type="Pfam" id="PF02518">
    <property type="entry name" value="HATPase_c"/>
    <property type="match status" value="1"/>
</dbReference>
<evidence type="ECO:0000256" key="1">
    <source>
        <dbReference type="ARBA" id="ARBA00000085"/>
    </source>
</evidence>
<evidence type="ECO:0000259" key="8">
    <source>
        <dbReference type="PROSITE" id="PS50109"/>
    </source>
</evidence>
<dbReference type="InterPro" id="IPR013655">
    <property type="entry name" value="PAS_fold_3"/>
</dbReference>
<dbReference type="InterPro" id="IPR003018">
    <property type="entry name" value="GAF"/>
</dbReference>
<dbReference type="EC" id="2.7.13.3" evidence="2"/>
<dbReference type="PROSITE" id="PS50112">
    <property type="entry name" value="PAS"/>
    <property type="match status" value="7"/>
</dbReference>
<dbReference type="InterPro" id="IPR029016">
    <property type="entry name" value="GAF-like_dom_sf"/>
</dbReference>
<feature type="domain" description="PAC" evidence="10">
    <location>
        <begin position="674"/>
        <end position="726"/>
    </location>
</feature>
<feature type="domain" description="PAS" evidence="9">
    <location>
        <begin position="846"/>
        <end position="918"/>
    </location>
</feature>
<dbReference type="InterPro" id="IPR052162">
    <property type="entry name" value="Sensor_kinase/Photoreceptor"/>
</dbReference>
<dbReference type="SMART" id="SM00065">
    <property type="entry name" value="GAF"/>
    <property type="match status" value="1"/>
</dbReference>
<dbReference type="NCBIfam" id="TIGR00229">
    <property type="entry name" value="sensory_box"/>
    <property type="match status" value="8"/>
</dbReference>
<dbReference type="SUPFAM" id="SSF47384">
    <property type="entry name" value="Homodimeric domain of signal transducing histidine kinase"/>
    <property type="match status" value="1"/>
</dbReference>
<accession>A0A0S4L3Z0</accession>
<dbReference type="SUPFAM" id="SSF55781">
    <property type="entry name" value="GAF domain-like"/>
    <property type="match status" value="1"/>
</dbReference>
<dbReference type="InterPro" id="IPR036890">
    <property type="entry name" value="HATPase_C_sf"/>
</dbReference>
<dbReference type="Gene3D" id="3.30.565.10">
    <property type="entry name" value="Histidine kinase-like ATPase, C-terminal domain"/>
    <property type="match status" value="1"/>
</dbReference>
<feature type="domain" description="PAS" evidence="9">
    <location>
        <begin position="1147"/>
        <end position="1201"/>
    </location>
</feature>
<dbReference type="OrthoDB" id="9772100at2"/>
<dbReference type="InterPro" id="IPR005467">
    <property type="entry name" value="His_kinase_dom"/>
</dbReference>
<dbReference type="PRINTS" id="PR00344">
    <property type="entry name" value="BCTRLSENSOR"/>
</dbReference>
<dbReference type="Gene3D" id="3.30.450.40">
    <property type="match status" value="1"/>
</dbReference>
<dbReference type="PROSITE" id="PS50109">
    <property type="entry name" value="HIS_KIN"/>
    <property type="match status" value="1"/>
</dbReference>
<evidence type="ECO:0000256" key="6">
    <source>
        <dbReference type="SAM" id="Coils"/>
    </source>
</evidence>
<proteinExistence type="predicted"/>
<dbReference type="InterPro" id="IPR003661">
    <property type="entry name" value="HisK_dim/P_dom"/>
</dbReference>
<dbReference type="SMART" id="SM00086">
    <property type="entry name" value="PAC"/>
    <property type="match status" value="8"/>
</dbReference>
<dbReference type="Pfam" id="PF00512">
    <property type="entry name" value="HisKA"/>
    <property type="match status" value="1"/>
</dbReference>
<keyword evidence="4 11" id="KW-0808">Transferase</keyword>
<dbReference type="Gene3D" id="3.30.450.20">
    <property type="entry name" value="PAS domain"/>
    <property type="match status" value="8"/>
</dbReference>
<protein>
    <recommendedName>
        <fullName evidence="2">histidine kinase</fullName>
        <ecNumber evidence="2">2.7.13.3</ecNumber>
    </recommendedName>
</protein>
<dbReference type="EMBL" id="CZPZ01000001">
    <property type="protein sequence ID" value="CUS31481.1"/>
    <property type="molecule type" value="Genomic_DNA"/>
</dbReference>
<dbReference type="SUPFAM" id="SSF55785">
    <property type="entry name" value="PYP-like sensor domain (PAS domain)"/>
    <property type="match status" value="8"/>
</dbReference>
<feature type="domain" description="PAC" evidence="10">
    <location>
        <begin position="1081"/>
        <end position="1131"/>
    </location>
</feature>
<comment type="catalytic activity">
    <reaction evidence="1">
        <text>ATP + protein L-histidine = ADP + protein N-phospho-L-histidine.</text>
        <dbReference type="EC" id="2.7.13.3"/>
    </reaction>
</comment>
<feature type="domain" description="PAS" evidence="9">
    <location>
        <begin position="475"/>
        <end position="545"/>
    </location>
</feature>
<dbReference type="PANTHER" id="PTHR43304">
    <property type="entry name" value="PHYTOCHROME-LIKE PROTEIN CPH1"/>
    <property type="match status" value="1"/>
</dbReference>
<evidence type="ECO:0000259" key="9">
    <source>
        <dbReference type="PROSITE" id="PS50112"/>
    </source>
</evidence>
<dbReference type="InterPro" id="IPR013656">
    <property type="entry name" value="PAS_4"/>
</dbReference>
<evidence type="ECO:0000256" key="3">
    <source>
        <dbReference type="ARBA" id="ARBA00022553"/>
    </source>
</evidence>
<keyword evidence="5 11" id="KW-0418">Kinase</keyword>
<feature type="domain" description="PAS" evidence="9">
    <location>
        <begin position="730"/>
        <end position="776"/>
    </location>
</feature>
<dbReference type="InterPro" id="IPR000700">
    <property type="entry name" value="PAS-assoc_C"/>
</dbReference>
<keyword evidence="6" id="KW-0175">Coiled coil</keyword>
<feature type="compositionally biased region" description="Polar residues" evidence="7">
    <location>
        <begin position="15"/>
        <end position="24"/>
    </location>
</feature>
<dbReference type="PROSITE" id="PS50113">
    <property type="entry name" value="PAC"/>
    <property type="match status" value="6"/>
</dbReference>
<dbReference type="Pfam" id="PF08448">
    <property type="entry name" value="PAS_4"/>
    <property type="match status" value="3"/>
</dbReference>
<dbReference type="CDD" id="cd00082">
    <property type="entry name" value="HisKA"/>
    <property type="match status" value="1"/>
</dbReference>
<evidence type="ECO:0000256" key="7">
    <source>
        <dbReference type="SAM" id="MobiDB-lite"/>
    </source>
</evidence>
<dbReference type="PANTHER" id="PTHR43304:SF1">
    <property type="entry name" value="PAC DOMAIN-CONTAINING PROTEIN"/>
    <property type="match status" value="1"/>
</dbReference>
<dbReference type="Proteomes" id="UP000198736">
    <property type="component" value="Unassembled WGS sequence"/>
</dbReference>
<evidence type="ECO:0000256" key="2">
    <source>
        <dbReference type="ARBA" id="ARBA00012438"/>
    </source>
</evidence>
<feature type="region of interest" description="Disordered" evidence="7">
    <location>
        <begin position="1"/>
        <end position="40"/>
    </location>
</feature>
<evidence type="ECO:0000313" key="11">
    <source>
        <dbReference type="EMBL" id="CUS31481.1"/>
    </source>
</evidence>
<dbReference type="Pfam" id="PF13426">
    <property type="entry name" value="PAS_9"/>
    <property type="match status" value="3"/>
</dbReference>
<dbReference type="InterPro" id="IPR000014">
    <property type="entry name" value="PAS"/>
</dbReference>
<dbReference type="Gene3D" id="1.10.287.130">
    <property type="match status" value="1"/>
</dbReference>